<dbReference type="InterPro" id="IPR055128">
    <property type="entry name" value="HypF_C_2"/>
</dbReference>
<dbReference type="Gene3D" id="3.90.870.40">
    <property type="match status" value="1"/>
</dbReference>
<dbReference type="GO" id="GO:0003725">
    <property type="term" value="F:double-stranded RNA binding"/>
    <property type="evidence" value="ECO:0007669"/>
    <property type="project" value="InterPro"/>
</dbReference>
<dbReference type="PANTHER" id="PTHR42959">
    <property type="entry name" value="CARBAMOYLTRANSFERASE"/>
    <property type="match status" value="1"/>
</dbReference>
<dbReference type="Pfam" id="PF17788">
    <property type="entry name" value="HypF_C"/>
    <property type="match status" value="1"/>
</dbReference>
<evidence type="ECO:0000259" key="2">
    <source>
        <dbReference type="PROSITE" id="PS51163"/>
    </source>
</evidence>
<organism evidence="3">
    <name type="scientific">candidate division WOR-3 bacterium</name>
    <dbReference type="NCBI Taxonomy" id="2052148"/>
    <lineage>
        <taxon>Bacteria</taxon>
        <taxon>Bacteria division WOR-3</taxon>
    </lineage>
</organism>
<dbReference type="EMBL" id="DQWE01000017">
    <property type="protein sequence ID" value="HDI82228.1"/>
    <property type="molecule type" value="Genomic_DNA"/>
</dbReference>
<feature type="domain" description="YrdC-like" evidence="2">
    <location>
        <begin position="1"/>
        <end position="108"/>
    </location>
</feature>
<dbReference type="InterPro" id="IPR006070">
    <property type="entry name" value="Sua5-like_dom"/>
</dbReference>
<evidence type="ECO:0000256" key="1">
    <source>
        <dbReference type="ARBA" id="ARBA00008097"/>
    </source>
</evidence>
<dbReference type="InterPro" id="IPR041440">
    <property type="entry name" value="HypF_C"/>
</dbReference>
<dbReference type="Pfam" id="PF22521">
    <property type="entry name" value="HypF_C_2"/>
    <property type="match status" value="1"/>
</dbReference>
<dbReference type="Gene3D" id="3.30.420.360">
    <property type="match status" value="1"/>
</dbReference>
<dbReference type="InterPro" id="IPR051060">
    <property type="entry name" value="Carbamoyltrans_HypF-like"/>
</dbReference>
<dbReference type="SUPFAM" id="SSF55821">
    <property type="entry name" value="YrdC/RibB"/>
    <property type="match status" value="1"/>
</dbReference>
<dbReference type="Gene3D" id="3.30.420.40">
    <property type="match status" value="1"/>
</dbReference>
<dbReference type="InterPro" id="IPR043129">
    <property type="entry name" value="ATPase_NBD"/>
</dbReference>
<name>A0A7C0VBB8_UNCW3</name>
<dbReference type="GO" id="GO:0051604">
    <property type="term" value="P:protein maturation"/>
    <property type="evidence" value="ECO:0007669"/>
    <property type="project" value="TreeGrafter"/>
</dbReference>
<dbReference type="PANTHER" id="PTHR42959:SF1">
    <property type="entry name" value="CARBAMOYLTRANSFERASE HYPF"/>
    <property type="match status" value="1"/>
</dbReference>
<dbReference type="InterPro" id="IPR017945">
    <property type="entry name" value="DHBP_synth_RibB-like_a/b_dom"/>
</dbReference>
<comment type="caution">
    <text evidence="3">The sequence shown here is derived from an EMBL/GenBank/DDBJ whole genome shotgun (WGS) entry which is preliminary data.</text>
</comment>
<protein>
    <submittedName>
        <fullName evidence="3">Carbamoyltransferase HypF</fullName>
    </submittedName>
</protein>
<proteinExistence type="inferred from homology"/>
<sequence length="470" mass="52989">PSAPIVLLKKRKSSNIPDAVAPGLKVLGFMLPYTPVHHLLLSEIDFPLVMTSANISEEPIIFRDEEIERLTGIFDYILTHNRKIYIRADDSVGSVFKGEFYPIRRSRGYVPDPIEVPLYSDRVILGVGGDLKNTFCLLKGNYAIMSQYIGDMENIETEEAFFTALEHFKRIYSIEPEMVVCDMHPRYMTTGIAERFNLPVYRVQHHRAHMLSLLMENNTNEKIICFAFDGTGYGEDGNVWGGEVFVGDLREQNRIYHLEYVPLPGGDAAIIRPWMYGISLLEFSNLGSLVRKIFKGHNVDIVRMMIENSINTVPCSSMGRLFDGVSAILNVSRESSYEGESAILLEQVAEGNPRVPYPFVLKDGIIEIRDIISGIVRDMEKGLPPGEISMKFHMTVAEIILRISREVREKYGINRVGLTGGVFQNMLLLEKTVEHLNKEGFEILLHRKVPTNDGGIALGQVAFGVFLEEA</sequence>
<dbReference type="Proteomes" id="UP000885847">
    <property type="component" value="Unassembled WGS sequence"/>
</dbReference>
<dbReference type="Gene3D" id="3.30.110.120">
    <property type="match status" value="1"/>
</dbReference>
<gene>
    <name evidence="3" type="ORF">ENF18_00370</name>
</gene>
<dbReference type="GO" id="GO:0016743">
    <property type="term" value="F:carboxyl- or carbamoyltransferase activity"/>
    <property type="evidence" value="ECO:0007669"/>
    <property type="project" value="TreeGrafter"/>
</dbReference>
<dbReference type="PROSITE" id="PS51163">
    <property type="entry name" value="YRDC"/>
    <property type="match status" value="1"/>
</dbReference>
<reference evidence="3" key="1">
    <citation type="journal article" date="2020" name="mSystems">
        <title>Genome- and Community-Level Interaction Insights into Carbon Utilization and Element Cycling Functions of Hydrothermarchaeota in Hydrothermal Sediment.</title>
        <authorList>
            <person name="Zhou Z."/>
            <person name="Liu Y."/>
            <person name="Xu W."/>
            <person name="Pan J."/>
            <person name="Luo Z.H."/>
            <person name="Li M."/>
        </authorList>
    </citation>
    <scope>NUCLEOTIDE SEQUENCE [LARGE SCALE GENOMIC DNA]</scope>
    <source>
        <strain evidence="3">HyVt-102</strain>
    </source>
</reference>
<dbReference type="AlphaFoldDB" id="A0A7C0VBB8"/>
<comment type="similarity">
    <text evidence="1">Belongs to the carbamoyltransferase HypF family.</text>
</comment>
<feature type="non-terminal residue" evidence="3">
    <location>
        <position position="1"/>
    </location>
</feature>
<dbReference type="Pfam" id="PF01300">
    <property type="entry name" value="Sua5_yciO_yrdC"/>
    <property type="match status" value="1"/>
</dbReference>
<accession>A0A7C0VBB8</accession>
<dbReference type="SUPFAM" id="SSF53067">
    <property type="entry name" value="Actin-like ATPase domain"/>
    <property type="match status" value="1"/>
</dbReference>
<evidence type="ECO:0000313" key="3">
    <source>
        <dbReference type="EMBL" id="HDI82228.1"/>
    </source>
</evidence>
<dbReference type="GO" id="GO:0008270">
    <property type="term" value="F:zinc ion binding"/>
    <property type="evidence" value="ECO:0007669"/>
    <property type="project" value="TreeGrafter"/>
</dbReference>